<evidence type="ECO:0000256" key="3">
    <source>
        <dbReference type="ARBA" id="ARBA00022723"/>
    </source>
</evidence>
<evidence type="ECO:0000256" key="1">
    <source>
        <dbReference type="ARBA" id="ARBA00001947"/>
    </source>
</evidence>
<dbReference type="PROSITE" id="PS00059">
    <property type="entry name" value="ADH_ZINC"/>
    <property type="match status" value="1"/>
</dbReference>
<keyword evidence="4 6" id="KW-0862">Zinc</keyword>
<dbReference type="GO" id="GO:0016491">
    <property type="term" value="F:oxidoreductase activity"/>
    <property type="evidence" value="ECO:0007669"/>
    <property type="project" value="UniProtKB-KW"/>
</dbReference>
<dbReference type="PANTHER" id="PTHR42813">
    <property type="entry name" value="ZINC-TYPE ALCOHOL DEHYDROGENASE-LIKE"/>
    <property type="match status" value="1"/>
</dbReference>
<evidence type="ECO:0000313" key="9">
    <source>
        <dbReference type="Proteomes" id="UP000823908"/>
    </source>
</evidence>
<evidence type="ECO:0000256" key="2">
    <source>
        <dbReference type="ARBA" id="ARBA00008072"/>
    </source>
</evidence>
<name>A0A9D2UFQ4_9MICC</name>
<evidence type="ECO:0000256" key="6">
    <source>
        <dbReference type="RuleBase" id="RU361277"/>
    </source>
</evidence>
<keyword evidence="3 6" id="KW-0479">Metal-binding</keyword>
<reference evidence="8" key="1">
    <citation type="journal article" date="2021" name="PeerJ">
        <title>Extensive microbial diversity within the chicken gut microbiome revealed by metagenomics and culture.</title>
        <authorList>
            <person name="Gilroy R."/>
            <person name="Ravi A."/>
            <person name="Getino M."/>
            <person name="Pursley I."/>
            <person name="Horton D.L."/>
            <person name="Alikhan N.F."/>
            <person name="Baker D."/>
            <person name="Gharbi K."/>
            <person name="Hall N."/>
            <person name="Watson M."/>
            <person name="Adriaenssens E.M."/>
            <person name="Foster-Nyarko E."/>
            <person name="Jarju S."/>
            <person name="Secka A."/>
            <person name="Antonio M."/>
            <person name="Oren A."/>
            <person name="Chaudhuri R.R."/>
            <person name="La Ragione R."/>
            <person name="Hildebrand F."/>
            <person name="Pallen M.J."/>
        </authorList>
    </citation>
    <scope>NUCLEOTIDE SEQUENCE</scope>
    <source>
        <strain evidence="8">ChiHjej10B9-4811</strain>
    </source>
</reference>
<dbReference type="Pfam" id="PF00107">
    <property type="entry name" value="ADH_zinc_N"/>
    <property type="match status" value="1"/>
</dbReference>
<accession>A0A9D2UFQ4</accession>
<dbReference type="InterPro" id="IPR013154">
    <property type="entry name" value="ADH-like_N"/>
</dbReference>
<dbReference type="Proteomes" id="UP000823908">
    <property type="component" value="Unassembled WGS sequence"/>
</dbReference>
<dbReference type="Pfam" id="PF08240">
    <property type="entry name" value="ADH_N"/>
    <property type="match status" value="1"/>
</dbReference>
<dbReference type="InterPro" id="IPR036291">
    <property type="entry name" value="NAD(P)-bd_dom_sf"/>
</dbReference>
<evidence type="ECO:0000256" key="4">
    <source>
        <dbReference type="ARBA" id="ARBA00022833"/>
    </source>
</evidence>
<dbReference type="SUPFAM" id="SSF51735">
    <property type="entry name" value="NAD(P)-binding Rossmann-fold domains"/>
    <property type="match status" value="1"/>
</dbReference>
<gene>
    <name evidence="8" type="ORF">H9908_07050</name>
</gene>
<comment type="caution">
    <text evidence="8">The sequence shown here is derived from an EMBL/GenBank/DDBJ whole genome shotgun (WGS) entry which is preliminary data.</text>
</comment>
<sequence length="357" mass="37722">MFKGEPTKALVYHGPGKRSWQEVPDPTIIEPTDVIARVDTTTICGTDLHILKGDVPAVEPGRILGHEAVGTITEVGAAVTELKVGDRVIIPAVTNCGKCSYCKKGQYSHCQTVGGIGWIFGHLIDGTQAEYVRVPYAETSLHRVPEGLADDEVLFLTDALPTGFEIGILNGNTKPGDTVAVIGAGPVGLGAIMTANLAGAGTVITVDMDENRMDTALELGATHKVNAADPDAIEKIKALSSDGLGVDVAIEAVGVPATFKTCVDIVRPYGTIANAGVHGKAVELPIQDLWISNVCINMGLVDCNTVENLLNMVRSGRLNAKAMATHYFTFDQFEEAYDLFANAAVNKAVKVVISREG</sequence>
<dbReference type="InterPro" id="IPR020843">
    <property type="entry name" value="ER"/>
</dbReference>
<dbReference type="InterPro" id="IPR011032">
    <property type="entry name" value="GroES-like_sf"/>
</dbReference>
<evidence type="ECO:0000259" key="7">
    <source>
        <dbReference type="SMART" id="SM00829"/>
    </source>
</evidence>
<comment type="cofactor">
    <cofactor evidence="1 6">
        <name>Zn(2+)</name>
        <dbReference type="ChEBI" id="CHEBI:29105"/>
    </cofactor>
</comment>
<dbReference type="CDD" id="cd08286">
    <property type="entry name" value="FDH_like_ADH2"/>
    <property type="match status" value="1"/>
</dbReference>
<evidence type="ECO:0000256" key="5">
    <source>
        <dbReference type="ARBA" id="ARBA00023002"/>
    </source>
</evidence>
<feature type="domain" description="Enoyl reductase (ER)" evidence="7">
    <location>
        <begin position="18"/>
        <end position="353"/>
    </location>
</feature>
<dbReference type="Gene3D" id="3.90.180.10">
    <property type="entry name" value="Medium-chain alcohol dehydrogenases, catalytic domain"/>
    <property type="match status" value="1"/>
</dbReference>
<dbReference type="AlphaFoldDB" id="A0A9D2UFQ4"/>
<dbReference type="SUPFAM" id="SSF50129">
    <property type="entry name" value="GroES-like"/>
    <property type="match status" value="1"/>
</dbReference>
<keyword evidence="5" id="KW-0560">Oxidoreductase</keyword>
<dbReference type="InterPro" id="IPR002328">
    <property type="entry name" value="ADH_Zn_CS"/>
</dbReference>
<protein>
    <submittedName>
        <fullName evidence="8">Zinc-dependent alcohol dehydrogenase family protein</fullName>
    </submittedName>
</protein>
<dbReference type="InterPro" id="IPR013149">
    <property type="entry name" value="ADH-like_C"/>
</dbReference>
<dbReference type="SMART" id="SM00829">
    <property type="entry name" value="PKS_ER"/>
    <property type="match status" value="1"/>
</dbReference>
<dbReference type="PANTHER" id="PTHR42813:SF4">
    <property type="entry name" value="NADP-DEPENDENT ISOPROPANOL DEHYDROGENASE"/>
    <property type="match status" value="1"/>
</dbReference>
<organism evidence="8 9">
    <name type="scientific">Candidatus Rothia avistercoris</name>
    <dbReference type="NCBI Taxonomy" id="2840479"/>
    <lineage>
        <taxon>Bacteria</taxon>
        <taxon>Bacillati</taxon>
        <taxon>Actinomycetota</taxon>
        <taxon>Actinomycetes</taxon>
        <taxon>Micrococcales</taxon>
        <taxon>Micrococcaceae</taxon>
        <taxon>Rothia</taxon>
    </lineage>
</organism>
<reference evidence="8" key="2">
    <citation type="submission" date="2021-04" db="EMBL/GenBank/DDBJ databases">
        <authorList>
            <person name="Gilroy R."/>
        </authorList>
    </citation>
    <scope>NUCLEOTIDE SEQUENCE</scope>
    <source>
        <strain evidence="8">ChiHjej10B9-4811</strain>
    </source>
</reference>
<evidence type="ECO:0000313" key="8">
    <source>
        <dbReference type="EMBL" id="HJD51604.1"/>
    </source>
</evidence>
<dbReference type="GO" id="GO:0008270">
    <property type="term" value="F:zinc ion binding"/>
    <property type="evidence" value="ECO:0007669"/>
    <property type="project" value="InterPro"/>
</dbReference>
<proteinExistence type="inferred from homology"/>
<dbReference type="EMBL" id="DWUS01000160">
    <property type="protein sequence ID" value="HJD51604.1"/>
    <property type="molecule type" value="Genomic_DNA"/>
</dbReference>
<comment type="similarity">
    <text evidence="2 6">Belongs to the zinc-containing alcohol dehydrogenase family.</text>
</comment>
<dbReference type="Gene3D" id="3.40.50.720">
    <property type="entry name" value="NAD(P)-binding Rossmann-like Domain"/>
    <property type="match status" value="1"/>
</dbReference>